<dbReference type="PROSITE" id="PS50093">
    <property type="entry name" value="PKD"/>
    <property type="match status" value="1"/>
</dbReference>
<dbReference type="SUPFAM" id="SSF49299">
    <property type="entry name" value="PKD domain"/>
    <property type="match status" value="2"/>
</dbReference>
<dbReference type="CDD" id="cd00146">
    <property type="entry name" value="PKD"/>
    <property type="match status" value="1"/>
</dbReference>
<keyword evidence="3" id="KW-1185">Reference proteome</keyword>
<evidence type="ECO:0000259" key="1">
    <source>
        <dbReference type="PROSITE" id="PS50093"/>
    </source>
</evidence>
<dbReference type="InterPro" id="IPR013783">
    <property type="entry name" value="Ig-like_fold"/>
</dbReference>
<dbReference type="Pfam" id="PF18911">
    <property type="entry name" value="PKD_4"/>
    <property type="match status" value="1"/>
</dbReference>
<dbReference type="InterPro" id="IPR026341">
    <property type="entry name" value="T9SS_type_B"/>
</dbReference>
<dbReference type="InterPro" id="IPR035986">
    <property type="entry name" value="PKD_dom_sf"/>
</dbReference>
<evidence type="ECO:0000313" key="2">
    <source>
        <dbReference type="EMBL" id="SIO15379.1"/>
    </source>
</evidence>
<gene>
    <name evidence="2" type="ORF">SAMN04488055_3206</name>
</gene>
<dbReference type="AlphaFoldDB" id="A0A1N6H6I1"/>
<protein>
    <submittedName>
        <fullName evidence="2">Gliding motility-associated C-terminal domain-containing protein</fullName>
    </submittedName>
</protein>
<dbReference type="Proteomes" id="UP000185003">
    <property type="component" value="Unassembled WGS sequence"/>
</dbReference>
<proteinExistence type="predicted"/>
<dbReference type="OrthoDB" id="610082at2"/>
<name>A0A1N6H6I1_9BACT</name>
<dbReference type="Gene3D" id="2.60.40.10">
    <property type="entry name" value="Immunoglobulins"/>
    <property type="match status" value="2"/>
</dbReference>
<reference evidence="3" key="1">
    <citation type="submission" date="2016-11" db="EMBL/GenBank/DDBJ databases">
        <authorList>
            <person name="Varghese N."/>
            <person name="Submissions S."/>
        </authorList>
    </citation>
    <scope>NUCLEOTIDE SEQUENCE [LARGE SCALE GENOMIC DNA]</scope>
    <source>
        <strain evidence="3">DSM 24787</strain>
    </source>
</reference>
<dbReference type="STRING" id="536979.SAMN04488055_3206"/>
<accession>A0A1N6H6I1</accession>
<organism evidence="2 3">
    <name type="scientific">Chitinophaga niabensis</name>
    <dbReference type="NCBI Taxonomy" id="536979"/>
    <lineage>
        <taxon>Bacteria</taxon>
        <taxon>Pseudomonadati</taxon>
        <taxon>Bacteroidota</taxon>
        <taxon>Chitinophagia</taxon>
        <taxon>Chitinophagales</taxon>
        <taxon>Chitinophagaceae</taxon>
        <taxon>Chitinophaga</taxon>
    </lineage>
</organism>
<dbReference type="EMBL" id="FSRA01000001">
    <property type="protein sequence ID" value="SIO15379.1"/>
    <property type="molecule type" value="Genomic_DNA"/>
</dbReference>
<sequence>MRFLIICIIPLLFAVNRTLGQGCTPLGQTPRSAFPICGTKALKQTSVPACAGRVIRLPTCPPNVEYRDLNPFWYKFTCYTAGTLGFTITPNDAGDDYDWQLFDVTGRNVDDVYSNTNLQVGGNWSAIAGATGASAAGTKPMACEGLSEPKWSSMPTLVAGHQYLLMVSHFTSTSQSGYELAFGGGTANITDPLPGAFLTAKYHCLNNRVAIKLNKKFQCATLAANGSEFEIVGAATANVVSAVGVNCTGGFDMDSVVLTLDRPLPGGNYTVRIRNGADGNTLLDACDNPIQAGREVPFVIAIPQAVPFDRIDPVGCVPTKIKVRLSDPVLCSSIAPNGSDFQLSGTGPAVTIVQANTFCAGQLTDSIELSLSGPVYLDGNYRIELIRGSDGNTMISECGVQTPLGYVVPFTTKDTVNALFSYRISLDCVYDTIFLQHDGAHGANDWKWTFEDGSTMTTRTPEKVYTVFGQKTVKLEVSNGVCTDDHTETMLLNNTLKAEFLVNTPVLCPLDMASFTNQSIGNIVSHRWDFNYGPGSRMVDPQPFRYPLSGRDQVYQVRLIVEDDLQCTDTVFHSIKAVASCRVAVPTAFSPNNDGINDFLYPLNGYKTADLVFRVFGRNGQLVFESHNWMNKWDGKINGSPAGIGTYAWVLEYTNTELGNRVFQKGVTTLLR</sequence>
<dbReference type="NCBIfam" id="TIGR04131">
    <property type="entry name" value="Bac_Flav_CTERM"/>
    <property type="match status" value="1"/>
</dbReference>
<feature type="domain" description="PKD" evidence="1">
    <location>
        <begin position="446"/>
        <end position="481"/>
    </location>
</feature>
<dbReference type="InterPro" id="IPR000601">
    <property type="entry name" value="PKD_dom"/>
</dbReference>
<dbReference type="Pfam" id="PF13585">
    <property type="entry name" value="CHU_C"/>
    <property type="match status" value="1"/>
</dbReference>
<evidence type="ECO:0000313" key="3">
    <source>
        <dbReference type="Proteomes" id="UP000185003"/>
    </source>
</evidence>